<evidence type="ECO:0000313" key="2">
    <source>
        <dbReference type="EMBL" id="ORW69078.1"/>
    </source>
</evidence>
<dbReference type="Proteomes" id="UP000193387">
    <property type="component" value="Unassembled WGS sequence"/>
</dbReference>
<organism evidence="2 3">
    <name type="scientific">Mycobacterium saskatchewanense</name>
    <dbReference type="NCBI Taxonomy" id="220927"/>
    <lineage>
        <taxon>Bacteria</taxon>
        <taxon>Bacillati</taxon>
        <taxon>Actinomycetota</taxon>
        <taxon>Actinomycetes</taxon>
        <taxon>Mycobacteriales</taxon>
        <taxon>Mycobacteriaceae</taxon>
        <taxon>Mycobacterium</taxon>
        <taxon>Mycobacterium simiae complex</taxon>
    </lineage>
</organism>
<reference evidence="2 3" key="1">
    <citation type="submission" date="2016-01" db="EMBL/GenBank/DDBJ databases">
        <title>The new phylogeny of the genus Mycobacterium.</title>
        <authorList>
            <person name="Tarcisio F."/>
            <person name="Conor M."/>
            <person name="Antonella G."/>
            <person name="Elisabetta G."/>
            <person name="Giulia F.S."/>
            <person name="Sara T."/>
            <person name="Anna F."/>
            <person name="Clotilde B."/>
            <person name="Roberto B."/>
            <person name="Veronica D.S."/>
            <person name="Fabio R."/>
            <person name="Monica P."/>
            <person name="Olivier J."/>
            <person name="Enrico T."/>
            <person name="Nicola S."/>
        </authorList>
    </citation>
    <scope>NUCLEOTIDE SEQUENCE [LARGE SCALE GENOMIC DNA]</scope>
    <source>
        <strain evidence="2 3">DSM 44616</strain>
    </source>
</reference>
<comment type="caution">
    <text evidence="2">The sequence shown here is derived from an EMBL/GenBank/DDBJ whole genome shotgun (WGS) entry which is preliminary data.</text>
</comment>
<proteinExistence type="predicted"/>
<gene>
    <name evidence="2" type="ORF">AWC23_20220</name>
</gene>
<dbReference type="AlphaFoldDB" id="A0AAJ3NP20"/>
<feature type="chain" id="PRO_5042479329" description="Secreted protein" evidence="1">
    <location>
        <begin position="24"/>
        <end position="182"/>
    </location>
</feature>
<evidence type="ECO:0008006" key="4">
    <source>
        <dbReference type="Google" id="ProtNLM"/>
    </source>
</evidence>
<protein>
    <recommendedName>
        <fullName evidence="4">Secreted protein</fullName>
    </recommendedName>
</protein>
<name>A0AAJ3NP20_9MYCO</name>
<accession>A0AAJ3NP20</accession>
<evidence type="ECO:0000313" key="3">
    <source>
        <dbReference type="Proteomes" id="UP000193387"/>
    </source>
</evidence>
<keyword evidence="3" id="KW-1185">Reference proteome</keyword>
<dbReference type="EMBL" id="LQPR01000049">
    <property type="protein sequence ID" value="ORW69078.1"/>
    <property type="molecule type" value="Genomic_DNA"/>
</dbReference>
<feature type="signal peptide" evidence="1">
    <location>
        <begin position="1"/>
        <end position="23"/>
    </location>
</feature>
<evidence type="ECO:0000256" key="1">
    <source>
        <dbReference type="SAM" id="SignalP"/>
    </source>
</evidence>
<sequence>MNVAMFVAALVVAVSGSTPSAAADPNQFPDLSSYAAVNAADYTTYHAYMTTGVQFSAPAGYRCRMSFTHKQNGAHVACWGTLPGTPHNYVGLDYMVGGSLVSSGFSTIDLSRMEEIQPVGDLPGGTVNPADYKPLPTHSKVGYAGDGPLQTCAVDASMTACAITDQDRRHGFVLSPQGSWLF</sequence>
<dbReference type="RefSeq" id="WP_085257289.1">
    <property type="nucleotide sequence ID" value="NZ_AP022573.1"/>
</dbReference>
<keyword evidence="1" id="KW-0732">Signal</keyword>